<sequence length="51" mass="6010">MHQYHHQISSTIVPETHVKIRQHKNAGEYIGFMKNRIHDLGLRKCLTKNLS</sequence>
<name>A0A9K3NR00_HELAN</name>
<gene>
    <name evidence="1" type="ORF">HanXRQr2_Chr04g0162421</name>
</gene>
<protein>
    <submittedName>
        <fullName evidence="1">Uncharacterized protein</fullName>
    </submittedName>
</protein>
<organism evidence="1 2">
    <name type="scientific">Helianthus annuus</name>
    <name type="common">Common sunflower</name>
    <dbReference type="NCBI Taxonomy" id="4232"/>
    <lineage>
        <taxon>Eukaryota</taxon>
        <taxon>Viridiplantae</taxon>
        <taxon>Streptophyta</taxon>
        <taxon>Embryophyta</taxon>
        <taxon>Tracheophyta</taxon>
        <taxon>Spermatophyta</taxon>
        <taxon>Magnoliopsida</taxon>
        <taxon>eudicotyledons</taxon>
        <taxon>Gunneridae</taxon>
        <taxon>Pentapetalae</taxon>
        <taxon>asterids</taxon>
        <taxon>campanulids</taxon>
        <taxon>Asterales</taxon>
        <taxon>Asteraceae</taxon>
        <taxon>Asteroideae</taxon>
        <taxon>Heliantheae alliance</taxon>
        <taxon>Heliantheae</taxon>
        <taxon>Helianthus</taxon>
    </lineage>
</organism>
<comment type="caution">
    <text evidence="1">The sequence shown here is derived from an EMBL/GenBank/DDBJ whole genome shotgun (WGS) entry which is preliminary data.</text>
</comment>
<reference evidence="1" key="1">
    <citation type="journal article" date="2017" name="Nature">
        <title>The sunflower genome provides insights into oil metabolism, flowering and Asterid evolution.</title>
        <authorList>
            <person name="Badouin H."/>
            <person name="Gouzy J."/>
            <person name="Grassa C.J."/>
            <person name="Murat F."/>
            <person name="Staton S.E."/>
            <person name="Cottret L."/>
            <person name="Lelandais-Briere C."/>
            <person name="Owens G.L."/>
            <person name="Carrere S."/>
            <person name="Mayjonade B."/>
            <person name="Legrand L."/>
            <person name="Gill N."/>
            <person name="Kane N.C."/>
            <person name="Bowers J.E."/>
            <person name="Hubner S."/>
            <person name="Bellec A."/>
            <person name="Berard A."/>
            <person name="Berges H."/>
            <person name="Blanchet N."/>
            <person name="Boniface M.C."/>
            <person name="Brunel D."/>
            <person name="Catrice O."/>
            <person name="Chaidir N."/>
            <person name="Claudel C."/>
            <person name="Donnadieu C."/>
            <person name="Faraut T."/>
            <person name="Fievet G."/>
            <person name="Helmstetter N."/>
            <person name="King M."/>
            <person name="Knapp S.J."/>
            <person name="Lai Z."/>
            <person name="Le Paslier M.C."/>
            <person name="Lippi Y."/>
            <person name="Lorenzon L."/>
            <person name="Mandel J.R."/>
            <person name="Marage G."/>
            <person name="Marchand G."/>
            <person name="Marquand E."/>
            <person name="Bret-Mestries E."/>
            <person name="Morien E."/>
            <person name="Nambeesan S."/>
            <person name="Nguyen T."/>
            <person name="Pegot-Espagnet P."/>
            <person name="Pouilly N."/>
            <person name="Raftis F."/>
            <person name="Sallet E."/>
            <person name="Schiex T."/>
            <person name="Thomas J."/>
            <person name="Vandecasteele C."/>
            <person name="Vares D."/>
            <person name="Vear F."/>
            <person name="Vautrin S."/>
            <person name="Crespi M."/>
            <person name="Mangin B."/>
            <person name="Burke J.M."/>
            <person name="Salse J."/>
            <person name="Munos S."/>
            <person name="Vincourt P."/>
            <person name="Rieseberg L.H."/>
            <person name="Langlade N.B."/>
        </authorList>
    </citation>
    <scope>NUCLEOTIDE SEQUENCE</scope>
    <source>
        <tissue evidence="1">Leaves</tissue>
    </source>
</reference>
<dbReference type="Gramene" id="mRNA:HanXRQr2_Chr04g0162421">
    <property type="protein sequence ID" value="CDS:HanXRQr2_Chr04g0162421.1"/>
    <property type="gene ID" value="HanXRQr2_Chr04g0162421"/>
</dbReference>
<evidence type="ECO:0000313" key="2">
    <source>
        <dbReference type="Proteomes" id="UP000215914"/>
    </source>
</evidence>
<dbReference type="EMBL" id="MNCJ02000319">
    <property type="protein sequence ID" value="KAF5809857.1"/>
    <property type="molecule type" value="Genomic_DNA"/>
</dbReference>
<proteinExistence type="predicted"/>
<dbReference type="AlphaFoldDB" id="A0A9K3NR00"/>
<evidence type="ECO:0000313" key="1">
    <source>
        <dbReference type="EMBL" id="KAF5809857.1"/>
    </source>
</evidence>
<dbReference type="Proteomes" id="UP000215914">
    <property type="component" value="Unassembled WGS sequence"/>
</dbReference>
<reference evidence="1" key="2">
    <citation type="submission" date="2020-06" db="EMBL/GenBank/DDBJ databases">
        <title>Helianthus annuus Genome sequencing and assembly Release 2.</title>
        <authorList>
            <person name="Gouzy J."/>
            <person name="Langlade N."/>
            <person name="Munos S."/>
        </authorList>
    </citation>
    <scope>NUCLEOTIDE SEQUENCE</scope>
    <source>
        <tissue evidence="1">Leaves</tissue>
    </source>
</reference>
<accession>A0A9K3NR00</accession>
<keyword evidence="2" id="KW-1185">Reference proteome</keyword>